<evidence type="ECO:0000256" key="2">
    <source>
        <dbReference type="ARBA" id="ARBA00005182"/>
    </source>
</evidence>
<name>A0A5C5CT07_9HYPH</name>
<dbReference type="EMBL" id="JACIEX010000002">
    <property type="protein sequence ID" value="MBB4092467.1"/>
    <property type="molecule type" value="Genomic_DNA"/>
</dbReference>
<dbReference type="Pfam" id="PF03062">
    <property type="entry name" value="MBOAT"/>
    <property type="match status" value="1"/>
</dbReference>
<feature type="transmembrane region" description="Helical" evidence="14">
    <location>
        <begin position="75"/>
        <end position="93"/>
    </location>
</feature>
<proteinExistence type="inferred from homology"/>
<dbReference type="Proteomes" id="UP000313390">
    <property type="component" value="Unassembled WGS sequence"/>
</dbReference>
<comment type="caution">
    <text evidence="16">The sequence shown here is derived from an EMBL/GenBank/DDBJ whole genome shotgun (WGS) entry which is preliminary data.</text>
</comment>
<keyword evidence="11 13" id="KW-0012">Acyltransferase</keyword>
<dbReference type="GO" id="GO:0042121">
    <property type="term" value="P:alginic acid biosynthetic process"/>
    <property type="evidence" value="ECO:0007669"/>
    <property type="project" value="UniProtKB-KW"/>
</dbReference>
<comment type="similarity">
    <text evidence="3 13">Belongs to the membrane-bound acyltransferase family.</text>
</comment>
<feature type="transmembrane region" description="Helical" evidence="14">
    <location>
        <begin position="6"/>
        <end position="22"/>
    </location>
</feature>
<evidence type="ECO:0000313" key="18">
    <source>
        <dbReference type="Proteomes" id="UP000553980"/>
    </source>
</evidence>
<dbReference type="GO" id="GO:0005886">
    <property type="term" value="C:plasma membrane"/>
    <property type="evidence" value="ECO:0007669"/>
    <property type="project" value="UniProtKB-SubCell"/>
</dbReference>
<evidence type="ECO:0000256" key="9">
    <source>
        <dbReference type="ARBA" id="ARBA00022989"/>
    </source>
</evidence>
<reference evidence="16" key="2">
    <citation type="submission" date="2019-06" db="EMBL/GenBank/DDBJ databases">
        <authorList>
            <person name="Hu M."/>
        </authorList>
    </citation>
    <scope>NUCLEOTIDE SEQUENCE</scope>
    <source>
        <strain evidence="16">08RB2639</strain>
    </source>
</reference>
<keyword evidence="5 13" id="KW-1003">Cell membrane</keyword>
<dbReference type="PANTHER" id="PTHR13285:SF23">
    <property type="entry name" value="TEICHOIC ACID D-ALANYLTRANSFERASE"/>
    <property type="match status" value="1"/>
</dbReference>
<evidence type="ECO:0000256" key="5">
    <source>
        <dbReference type="ARBA" id="ARBA00022475"/>
    </source>
</evidence>
<dbReference type="AlphaFoldDB" id="A0A5C5CT07"/>
<dbReference type="PANTHER" id="PTHR13285">
    <property type="entry name" value="ACYLTRANSFERASE"/>
    <property type="match status" value="1"/>
</dbReference>
<gene>
    <name evidence="16" type="ORF">FIB18_03445</name>
    <name evidence="15" type="ORF">GGQ79_000952</name>
</gene>
<keyword evidence="10 13" id="KW-0472">Membrane</keyword>
<evidence type="ECO:0000256" key="1">
    <source>
        <dbReference type="ARBA" id="ARBA00004651"/>
    </source>
</evidence>
<feature type="transmembrane region" description="Helical" evidence="14">
    <location>
        <begin position="29"/>
        <end position="45"/>
    </location>
</feature>
<evidence type="ECO:0000256" key="6">
    <source>
        <dbReference type="ARBA" id="ARBA00022679"/>
    </source>
</evidence>
<evidence type="ECO:0000256" key="14">
    <source>
        <dbReference type="SAM" id="Phobius"/>
    </source>
</evidence>
<keyword evidence="8" id="KW-0016">Alginate biosynthesis</keyword>
<dbReference type="EMBL" id="VEWK01000002">
    <property type="protein sequence ID" value="TNV14305.1"/>
    <property type="molecule type" value="Genomic_DNA"/>
</dbReference>
<evidence type="ECO:0000256" key="4">
    <source>
        <dbReference type="ARBA" id="ARBA00016084"/>
    </source>
</evidence>
<reference evidence="15 18" key="3">
    <citation type="submission" date="2020-08" db="EMBL/GenBank/DDBJ databases">
        <title>Genomic Encyclopedia of Type Strains, Phase IV (KMG-IV): sequencing the most valuable type-strain genomes for metagenomic binning, comparative biology and taxonomic classification.</title>
        <authorList>
            <person name="Goeker M."/>
        </authorList>
    </citation>
    <scope>NUCLEOTIDE SEQUENCE [LARGE SCALE GENOMIC DNA]</scope>
    <source>
        <strain evidence="15 18">DSM 23868</strain>
    </source>
</reference>
<feature type="transmembrane region" description="Helical" evidence="14">
    <location>
        <begin position="352"/>
        <end position="370"/>
    </location>
</feature>
<keyword evidence="9 14" id="KW-1133">Transmembrane helix</keyword>
<dbReference type="InterPro" id="IPR028362">
    <property type="entry name" value="AlgI"/>
</dbReference>
<organism evidence="16 17">
    <name type="scientific">Brucella pecoris</name>
    <dbReference type="NCBI Taxonomy" id="867683"/>
    <lineage>
        <taxon>Bacteria</taxon>
        <taxon>Pseudomonadati</taxon>
        <taxon>Pseudomonadota</taxon>
        <taxon>Alphaproteobacteria</taxon>
        <taxon>Hyphomicrobiales</taxon>
        <taxon>Brucellaceae</taxon>
        <taxon>Brucella/Ochrobactrum group</taxon>
        <taxon>Brucella</taxon>
    </lineage>
</organism>
<dbReference type="InterPro" id="IPR051085">
    <property type="entry name" value="MB_O-acyltransferase"/>
</dbReference>
<evidence type="ECO:0000256" key="11">
    <source>
        <dbReference type="ARBA" id="ARBA00023315"/>
    </source>
</evidence>
<evidence type="ECO:0000313" key="17">
    <source>
        <dbReference type="Proteomes" id="UP000313390"/>
    </source>
</evidence>
<feature type="transmembrane region" description="Helical" evidence="14">
    <location>
        <begin position="399"/>
        <end position="418"/>
    </location>
</feature>
<evidence type="ECO:0000256" key="7">
    <source>
        <dbReference type="ARBA" id="ARBA00022692"/>
    </source>
</evidence>
<dbReference type="InterPro" id="IPR004299">
    <property type="entry name" value="MBOAT_fam"/>
</dbReference>
<evidence type="ECO:0000313" key="15">
    <source>
        <dbReference type="EMBL" id="MBB4092467.1"/>
    </source>
</evidence>
<keyword evidence="18" id="KW-1185">Reference proteome</keyword>
<feature type="transmembrane region" description="Helical" evidence="14">
    <location>
        <begin position="113"/>
        <end position="131"/>
    </location>
</feature>
<dbReference type="InterPro" id="IPR024194">
    <property type="entry name" value="Ac/AlaTfrase_AlgI/DltB"/>
</dbReference>
<dbReference type="PIRSF" id="PIRSF500217">
    <property type="entry name" value="AlgI"/>
    <property type="match status" value="1"/>
</dbReference>
<evidence type="ECO:0000256" key="12">
    <source>
        <dbReference type="ARBA" id="ARBA00031030"/>
    </source>
</evidence>
<evidence type="ECO:0000256" key="13">
    <source>
        <dbReference type="PIRNR" id="PIRNR016636"/>
    </source>
</evidence>
<dbReference type="GO" id="GO:0016746">
    <property type="term" value="F:acyltransferase activity"/>
    <property type="evidence" value="ECO:0007669"/>
    <property type="project" value="UniProtKB-KW"/>
</dbReference>
<evidence type="ECO:0000256" key="8">
    <source>
        <dbReference type="ARBA" id="ARBA00022841"/>
    </source>
</evidence>
<comment type="subcellular location">
    <subcellularLocation>
        <location evidence="1">Cell membrane</location>
        <topology evidence="1">Multi-pass membrane protein</topology>
    </subcellularLocation>
</comment>
<dbReference type="PIRSF" id="PIRSF016636">
    <property type="entry name" value="AlgI_DltB"/>
    <property type="match status" value="1"/>
</dbReference>
<evidence type="ECO:0000313" key="16">
    <source>
        <dbReference type="EMBL" id="TNV14305.1"/>
    </source>
</evidence>
<feature type="transmembrane region" description="Helical" evidence="14">
    <location>
        <begin position="51"/>
        <end position="68"/>
    </location>
</feature>
<keyword evidence="7 14" id="KW-0812">Transmembrane</keyword>
<dbReference type="RefSeq" id="WP_140019453.1">
    <property type="nucleotide sequence ID" value="NZ_JACIEX010000002.1"/>
</dbReference>
<protein>
    <recommendedName>
        <fullName evidence="4">Probable alginate O-acetylase AlgI</fullName>
    </recommendedName>
    <alternativeName>
        <fullName evidence="12">Alginate biosynthesis protein AlgI</fullName>
    </alternativeName>
</protein>
<accession>A0A5C5CT07</accession>
<keyword evidence="6 13" id="KW-0808">Transferase</keyword>
<feature type="transmembrane region" description="Helical" evidence="14">
    <location>
        <begin position="430"/>
        <end position="454"/>
    </location>
</feature>
<dbReference type="Proteomes" id="UP000553980">
    <property type="component" value="Unassembled WGS sequence"/>
</dbReference>
<comment type="pathway">
    <text evidence="2">Glycan biosynthesis; alginate biosynthesis.</text>
</comment>
<dbReference type="OrthoDB" id="139172at2"/>
<evidence type="ECO:0000256" key="10">
    <source>
        <dbReference type="ARBA" id="ARBA00023136"/>
    </source>
</evidence>
<evidence type="ECO:0000256" key="3">
    <source>
        <dbReference type="ARBA" id="ARBA00010323"/>
    </source>
</evidence>
<sequence length="456" mass="51402">MLFQTQLFLLIFLPLTLAFYFLAARKTEVRIGVLIVASLIFYGWWDARFVPLLLGQAALTWACAEIYFRFRLRALLWIGIALNLAVLCLFKYSDFLIANIEGIIGISLPHSSWVLPIGISFFTFELVSYLADQMRGHQKHYRFSRFMLFVLFFPRLIAGPIVRHDEIVEQFEKDPLRPGANERLGRGFVLLTLGLAKKLLIADPLATIADPMFAASAIAPQPLLDSWMGVLAFSLQLYFDFSAYTDMAIGMSLMMGLRLPINFNVPYRATSLREFWRRWHMTLSRYIRDYLYIPLGGSRAGQARFIFATLVSMTLCGLWHGAGWTFVVWGAMHGVGLIVCRYWQGRSFQTPAIAGWLLTMLFVMAGWVLFRSPDFSTAISVFSGLAGSGGLGGFDKADWIIAAGAIVAVVGPTSLAFVERFLLPWRSGAVLWVGLWVYCLMVIGGENPVSFIYFQF</sequence>
<reference evidence="16 17" key="1">
    <citation type="journal article" date="2011" name="Int. J. Syst. Evol. Microbiol.">
        <title>Ochrobactrum pecoris sp. nov., isolated from farm animals.</title>
        <authorList>
            <person name="Kampfer P."/>
            <person name="Huber B."/>
            <person name="Busse H.J."/>
            <person name="Scholz H.C."/>
            <person name="Tomaso H."/>
            <person name="Hotzel H."/>
            <person name="Melzer F."/>
        </authorList>
    </citation>
    <scope>NUCLEOTIDE SEQUENCE [LARGE SCALE GENOMIC DNA]</scope>
    <source>
        <strain evidence="16 17">08RB2639</strain>
    </source>
</reference>